<evidence type="ECO:0000313" key="2">
    <source>
        <dbReference type="EMBL" id="ADW70040.1"/>
    </source>
</evidence>
<dbReference type="KEGG" id="acm:AciX9_3019"/>
<dbReference type="AlphaFoldDB" id="E8X059"/>
<feature type="domain" description="Putative restriction endonuclease" evidence="1">
    <location>
        <begin position="15"/>
        <end position="143"/>
    </location>
</feature>
<dbReference type="HOGENOM" id="CLU_1459363_0_0_0"/>
<reference evidence="3" key="1">
    <citation type="submission" date="2011-01" db="EMBL/GenBank/DDBJ databases">
        <title>Complete sequence of chromosome of Acidobacterium sp. MP5ACTX9.</title>
        <authorList>
            <consortium name="US DOE Joint Genome Institute"/>
            <person name="Lucas S."/>
            <person name="Copeland A."/>
            <person name="Lapidus A."/>
            <person name="Cheng J.-F."/>
            <person name="Goodwin L."/>
            <person name="Pitluck S."/>
            <person name="Teshima H."/>
            <person name="Detter J.C."/>
            <person name="Han C."/>
            <person name="Tapia R."/>
            <person name="Land M."/>
            <person name="Hauser L."/>
            <person name="Kyrpides N."/>
            <person name="Ivanova N."/>
            <person name="Ovchinnikova G."/>
            <person name="Pagani I."/>
            <person name="Rawat S.R."/>
            <person name="Mannisto M."/>
            <person name="Haggblom M.M."/>
            <person name="Woyke T."/>
        </authorList>
    </citation>
    <scope>NUCLEOTIDE SEQUENCE [LARGE SCALE GENOMIC DNA]</scope>
    <source>
        <strain evidence="3">MP5ACTX9</strain>
    </source>
</reference>
<dbReference type="InterPro" id="IPR011335">
    <property type="entry name" value="Restrct_endonuc-II-like"/>
</dbReference>
<dbReference type="InterPro" id="IPR008538">
    <property type="entry name" value="Uma2"/>
</dbReference>
<evidence type="ECO:0000313" key="3">
    <source>
        <dbReference type="Proteomes" id="UP000000343"/>
    </source>
</evidence>
<dbReference type="OrthoDB" id="119052at2"/>
<organism evidence="3">
    <name type="scientific">Granulicella tundricola (strain ATCC BAA-1859 / DSM 23138 / MP5ACTX9)</name>
    <dbReference type="NCBI Taxonomy" id="1198114"/>
    <lineage>
        <taxon>Bacteria</taxon>
        <taxon>Pseudomonadati</taxon>
        <taxon>Acidobacteriota</taxon>
        <taxon>Terriglobia</taxon>
        <taxon>Terriglobales</taxon>
        <taxon>Acidobacteriaceae</taxon>
        <taxon>Granulicella</taxon>
    </lineage>
</organism>
<dbReference type="RefSeq" id="WP_013581354.1">
    <property type="nucleotide sequence ID" value="NC_015064.1"/>
</dbReference>
<dbReference type="Proteomes" id="UP000000343">
    <property type="component" value="Chromosome"/>
</dbReference>
<dbReference type="EMBL" id="CP002480">
    <property type="protein sequence ID" value="ADW70040.1"/>
    <property type="molecule type" value="Genomic_DNA"/>
</dbReference>
<name>E8X059_GRATM</name>
<sequence>MVASTQIIPASISMEEYLHTAYHPDCDFVDGVLEKRNGGEYEHSNLQAALGAWFFNRGREWGVRVLTEQRTRVGETRVRIADVCIIQRGGAIERVRVTPPLLCIEILSREDRITGTIRVLDDYLAMGVKNLWVFDPVDRVAMTYGAKGLKIAEGTRLEIAGTPIYLDCLSFLRCWIKPA</sequence>
<gene>
    <name evidence="2" type="ordered locus">AciX9_3019</name>
</gene>
<proteinExistence type="predicted"/>
<dbReference type="CDD" id="cd06260">
    <property type="entry name" value="DUF820-like"/>
    <property type="match status" value="1"/>
</dbReference>
<dbReference type="PaxDb" id="1198114-AciX9_3019"/>
<dbReference type="eggNOG" id="COG4636">
    <property type="taxonomic scope" value="Bacteria"/>
</dbReference>
<dbReference type="Pfam" id="PF05685">
    <property type="entry name" value="Uma2"/>
    <property type="match status" value="1"/>
</dbReference>
<keyword evidence="3" id="KW-1185">Reference proteome</keyword>
<accession>E8X059</accession>
<protein>
    <recommendedName>
        <fullName evidence="1">Putative restriction endonuclease domain-containing protein</fullName>
    </recommendedName>
</protein>
<dbReference type="Gene3D" id="3.90.1570.10">
    <property type="entry name" value="tt1808, chain A"/>
    <property type="match status" value="1"/>
</dbReference>
<dbReference type="SUPFAM" id="SSF52980">
    <property type="entry name" value="Restriction endonuclease-like"/>
    <property type="match status" value="1"/>
</dbReference>
<evidence type="ECO:0000259" key="1">
    <source>
        <dbReference type="Pfam" id="PF05685"/>
    </source>
</evidence>
<dbReference type="STRING" id="1198114.AciX9_3019"/>
<dbReference type="InterPro" id="IPR012296">
    <property type="entry name" value="Nuclease_put_TT1808"/>
</dbReference>